<comment type="caution">
    <text evidence="1">The sequence shown here is derived from an EMBL/GenBank/DDBJ whole genome shotgun (WGS) entry which is preliminary data.</text>
</comment>
<accession>A0A098VQI0</accession>
<keyword evidence="2" id="KW-1185">Reference proteome</keyword>
<dbReference type="GeneID" id="25261148"/>
<proteinExistence type="predicted"/>
<evidence type="ECO:0000313" key="2">
    <source>
        <dbReference type="Proteomes" id="UP000029725"/>
    </source>
</evidence>
<organism evidence="1 2">
    <name type="scientific">Mitosporidium daphniae</name>
    <dbReference type="NCBI Taxonomy" id="1485682"/>
    <lineage>
        <taxon>Eukaryota</taxon>
        <taxon>Fungi</taxon>
        <taxon>Fungi incertae sedis</taxon>
        <taxon>Microsporidia</taxon>
        <taxon>Mitosporidium</taxon>
    </lineage>
</organism>
<dbReference type="Proteomes" id="UP000029725">
    <property type="component" value="Unassembled WGS sequence"/>
</dbReference>
<dbReference type="RefSeq" id="XP_013236402.1">
    <property type="nucleotide sequence ID" value="XM_013380948.1"/>
</dbReference>
<name>A0A098VQI0_9MICR</name>
<evidence type="ECO:0000313" key="1">
    <source>
        <dbReference type="EMBL" id="KGG49966.1"/>
    </source>
</evidence>
<dbReference type="EMBL" id="JMKJ01000611">
    <property type="protein sequence ID" value="KGG49966.1"/>
    <property type="molecule type" value="Genomic_DNA"/>
</dbReference>
<dbReference type="HOGENOM" id="CLU_1267178_0_0_1"/>
<dbReference type="VEuPathDB" id="MicrosporidiaDB:DI09_99p110"/>
<gene>
    <name evidence="1" type="ORF">DI09_99p110</name>
</gene>
<dbReference type="AlphaFoldDB" id="A0A098VQI0"/>
<protein>
    <submittedName>
        <fullName evidence="1">Uncharacterized protein</fullName>
    </submittedName>
</protein>
<reference evidence="1 2" key="1">
    <citation type="submission" date="2014-04" db="EMBL/GenBank/DDBJ databases">
        <title>A new species of microsporidia sheds light on the evolution of extreme parasitism.</title>
        <authorList>
            <person name="Haag K.L."/>
            <person name="James T.Y."/>
            <person name="Larsson R."/>
            <person name="Schaer T.M."/>
            <person name="Refardt D."/>
            <person name="Pombert J.-F."/>
            <person name="Ebert D."/>
        </authorList>
    </citation>
    <scope>NUCLEOTIDE SEQUENCE [LARGE SCALE GENOMIC DNA]</scope>
    <source>
        <strain evidence="1 2">UGP3</strain>
        <tissue evidence="1">Spores</tissue>
    </source>
</reference>
<sequence length="218" mass="24301">MNIVLSAESEARNATQSGVTSKLLAEGKYAQALRDALLRNDSHQILSILSQIPYKKPKALEGLSLPETFKLITIFKDVVEEGANAPFFAVSLFWLYETLVRFECFVGSISPCRSPSSSANNIMSIANNDESIKTIRTEAKRILQELSRDSGFEDGLIVALFESFSIYYQRNVLSNIPSIVGGSTQQEDSALSERKLRLTNRLILSLQVELDKLLNDDY</sequence>